<feature type="compositionally biased region" description="Polar residues" evidence="1">
    <location>
        <begin position="280"/>
        <end position="290"/>
    </location>
</feature>
<gene>
    <name evidence="4" type="ORF">AA0113_g7263</name>
</gene>
<reference evidence="5" key="1">
    <citation type="journal article" date="2019" name="bioRxiv">
        <title>Genomics, evolutionary history and diagnostics of the Alternaria alternata species group including apple and Asian pear pathotypes.</title>
        <authorList>
            <person name="Armitage A.D."/>
            <person name="Cockerton H.M."/>
            <person name="Sreenivasaprasad S."/>
            <person name="Woodhall J.W."/>
            <person name="Lane C.R."/>
            <person name="Harrison R.J."/>
            <person name="Clarkson J.P."/>
        </authorList>
    </citation>
    <scope>NUCLEOTIDE SEQUENCE [LARGE SCALE GENOMIC DNA]</scope>
    <source>
        <strain evidence="5">RGR 97.0016</strain>
    </source>
</reference>
<keyword evidence="2" id="KW-1133">Transmembrane helix</keyword>
<evidence type="ECO:0000256" key="3">
    <source>
        <dbReference type="SAM" id="SignalP"/>
    </source>
</evidence>
<organism evidence="4 5">
    <name type="scientific">Alternaria arborescens</name>
    <dbReference type="NCBI Taxonomy" id="156630"/>
    <lineage>
        <taxon>Eukaryota</taxon>
        <taxon>Fungi</taxon>
        <taxon>Dikarya</taxon>
        <taxon>Ascomycota</taxon>
        <taxon>Pezizomycotina</taxon>
        <taxon>Dothideomycetes</taxon>
        <taxon>Pleosporomycetidae</taxon>
        <taxon>Pleosporales</taxon>
        <taxon>Pleosporineae</taxon>
        <taxon>Pleosporaceae</taxon>
        <taxon>Alternaria</taxon>
        <taxon>Alternaria sect. Alternaria</taxon>
    </lineage>
</organism>
<protein>
    <recommendedName>
        <fullName evidence="6">Mid2 domain-containing protein</fullName>
    </recommendedName>
</protein>
<feature type="transmembrane region" description="Helical" evidence="2">
    <location>
        <begin position="190"/>
        <end position="215"/>
    </location>
</feature>
<dbReference type="AlphaFoldDB" id="A0A4Q4RSF9"/>
<keyword evidence="5" id="KW-1185">Reference proteome</keyword>
<evidence type="ECO:0008006" key="6">
    <source>
        <dbReference type="Google" id="ProtNLM"/>
    </source>
</evidence>
<proteinExistence type="predicted"/>
<keyword evidence="2" id="KW-0812">Transmembrane</keyword>
<evidence type="ECO:0000313" key="4">
    <source>
        <dbReference type="EMBL" id="RYO60009.1"/>
    </source>
</evidence>
<name>A0A4Q4RSF9_9PLEO</name>
<feature type="region of interest" description="Disordered" evidence="1">
    <location>
        <begin position="240"/>
        <end position="290"/>
    </location>
</feature>
<accession>A0A4Q4RSF9</accession>
<keyword evidence="2" id="KW-0472">Membrane</keyword>
<dbReference type="EMBL" id="PEJP01000027">
    <property type="protein sequence ID" value="RYO60009.1"/>
    <property type="molecule type" value="Genomic_DNA"/>
</dbReference>
<evidence type="ECO:0000313" key="5">
    <source>
        <dbReference type="Proteomes" id="UP000293823"/>
    </source>
</evidence>
<dbReference type="Proteomes" id="UP000293823">
    <property type="component" value="Unassembled WGS sequence"/>
</dbReference>
<evidence type="ECO:0000256" key="2">
    <source>
        <dbReference type="SAM" id="Phobius"/>
    </source>
</evidence>
<dbReference type="OrthoDB" id="5215637at2759"/>
<keyword evidence="3" id="KW-0732">Signal</keyword>
<feature type="chain" id="PRO_5020587999" description="Mid2 domain-containing protein" evidence="3">
    <location>
        <begin position="20"/>
        <end position="290"/>
    </location>
</feature>
<evidence type="ECO:0000256" key="1">
    <source>
        <dbReference type="SAM" id="MobiDB-lite"/>
    </source>
</evidence>
<feature type="signal peptide" evidence="3">
    <location>
        <begin position="1"/>
        <end position="19"/>
    </location>
</feature>
<comment type="caution">
    <text evidence="4">The sequence shown here is derived from an EMBL/GenBank/DDBJ whole genome shotgun (WGS) entry which is preliminary data.</text>
</comment>
<sequence length="290" mass="30605">MRVATNIAVFFGVSSTVLATCYFPNGNVVDSDTACNPNAIVSSCCYDNQACLSNGLCVSDPHDPVKARYHRGTCTDKAWKSGNCVRQCLDIEDNGAPVYSCNATDTDSYCCGDDCECENPFEVFSFDQLPADVYTVTIILESFTQTHTSTPSATSTVPSSSASATSVLAVPTTLASATTAPKSGGSTNNVALGVGLGVGLSVGLLAALIAGFFLWRRKKGYKPANDGTESPMELSNEEFFPPQEKYAHNRQTEVPGDIAAAELPATPHEPIELASPTDPTPLTGTATKYR</sequence>